<dbReference type="AlphaFoldDB" id="A0A0S7C7V8"/>
<dbReference type="InterPro" id="IPR011051">
    <property type="entry name" value="RmlC_Cupin_sf"/>
</dbReference>
<gene>
    <name evidence="2" type="ORF">TBC1_121004</name>
</gene>
<evidence type="ECO:0000313" key="3">
    <source>
        <dbReference type="Proteomes" id="UP000053091"/>
    </source>
</evidence>
<dbReference type="InterPro" id="IPR046058">
    <property type="entry name" value="WbuC_cupin"/>
</dbReference>
<reference evidence="2" key="1">
    <citation type="journal article" date="2015" name="Genome Announc.">
        <title>Draft Genome Sequence of Bacteroidales Strain TBC1, a Novel Isolate from a Methanogenic Wastewater Treatment System.</title>
        <authorList>
            <person name="Tourlousse D.M."/>
            <person name="Matsuura N."/>
            <person name="Sun L."/>
            <person name="Toyonaga M."/>
            <person name="Kuroda K."/>
            <person name="Ohashi A."/>
            <person name="Cruz R."/>
            <person name="Yamaguchi T."/>
            <person name="Sekiguchi Y."/>
        </authorList>
    </citation>
    <scope>NUCLEOTIDE SEQUENCE [LARGE SCALE GENOMIC DNA]</scope>
    <source>
        <strain evidence="2">TBC1</strain>
    </source>
</reference>
<dbReference type="Proteomes" id="UP000053091">
    <property type="component" value="Unassembled WGS sequence"/>
</dbReference>
<dbReference type="InterPro" id="IPR027565">
    <property type="entry name" value="Cupin_WbuC"/>
</dbReference>
<dbReference type="Gene3D" id="2.60.120.10">
    <property type="entry name" value="Jelly Rolls"/>
    <property type="match status" value="1"/>
</dbReference>
<evidence type="ECO:0000259" key="1">
    <source>
        <dbReference type="Pfam" id="PF19480"/>
    </source>
</evidence>
<protein>
    <submittedName>
        <fullName evidence="2">Cupin fold metalloprotein, WbuC family</fullName>
    </submittedName>
</protein>
<dbReference type="SUPFAM" id="SSF51182">
    <property type="entry name" value="RmlC-like cupins"/>
    <property type="match status" value="1"/>
</dbReference>
<organism evidence="2">
    <name type="scientific">Lentimicrobium saccharophilum</name>
    <dbReference type="NCBI Taxonomy" id="1678841"/>
    <lineage>
        <taxon>Bacteria</taxon>
        <taxon>Pseudomonadati</taxon>
        <taxon>Bacteroidota</taxon>
        <taxon>Bacteroidia</taxon>
        <taxon>Bacteroidales</taxon>
        <taxon>Lentimicrobiaceae</taxon>
        <taxon>Lentimicrobium</taxon>
    </lineage>
</organism>
<dbReference type="OrthoDB" id="981227at2"/>
<dbReference type="PATRIC" id="fig|1678841.3.peg.3779"/>
<dbReference type="CDD" id="cd07005">
    <property type="entry name" value="cupin_WbuC-like"/>
    <property type="match status" value="1"/>
</dbReference>
<dbReference type="EMBL" id="DF968183">
    <property type="protein sequence ID" value="GAP45183.1"/>
    <property type="molecule type" value="Genomic_DNA"/>
</dbReference>
<name>A0A0S7C7V8_9BACT</name>
<accession>A0A0S7C7V8</accession>
<proteinExistence type="predicted"/>
<dbReference type="Pfam" id="PF19480">
    <property type="entry name" value="DUF6016"/>
    <property type="match status" value="1"/>
</dbReference>
<dbReference type="InterPro" id="IPR014710">
    <property type="entry name" value="RmlC-like_jellyroll"/>
</dbReference>
<keyword evidence="3" id="KW-1185">Reference proteome</keyword>
<dbReference type="STRING" id="1678841.TBC1_121004"/>
<dbReference type="NCBIfam" id="TIGR04366">
    <property type="entry name" value="cupin_WbuC"/>
    <property type="match status" value="1"/>
</dbReference>
<sequence length="157" mass="17481">MKKIDTELMDQLTYKARLSPRKRMNHNFHTGPEDTLQRLLNAMEPGTYVRPHKHEDPDKREVFFALRGKLCLVQFDGEGNITGHVVLSPGGQAVAAEIAERTFHTVISLEPGSIAYEAKDGPYNPIDDKNFAPWAPAENSPEAALYLQGLIGKLGLK</sequence>
<evidence type="ECO:0000313" key="2">
    <source>
        <dbReference type="EMBL" id="GAP45183.1"/>
    </source>
</evidence>
<feature type="domain" description="Cupin fold metalloprotein WbuC cupin" evidence="1">
    <location>
        <begin position="4"/>
        <end position="87"/>
    </location>
</feature>
<dbReference type="RefSeq" id="WP_062045356.1">
    <property type="nucleotide sequence ID" value="NZ_DF968183.1"/>
</dbReference>